<evidence type="ECO:0000313" key="3">
    <source>
        <dbReference type="Proteomes" id="UP000613512"/>
    </source>
</evidence>
<dbReference type="EMBL" id="BMEY01000010">
    <property type="protein sequence ID" value="GGA77996.1"/>
    <property type="molecule type" value="Genomic_DNA"/>
</dbReference>
<proteinExistence type="predicted"/>
<accession>A0A916RZI0</accession>
<evidence type="ECO:0000313" key="2">
    <source>
        <dbReference type="EMBL" id="GGA77996.1"/>
    </source>
</evidence>
<sequence length="112" mass="12932">MRKILVTLLAFSLLYFSTIAIHQPSDIIIHGQESPPYAKWGKIAMQNVKQKYPNADIVDYLHVGRKTGVQNSTETFKLWLRAPDKEFGVFVNITFDNESEEIVDITYKEVDR</sequence>
<dbReference type="InterPro" id="IPR024987">
    <property type="entry name" value="DUF3889"/>
</dbReference>
<reference evidence="2" key="1">
    <citation type="journal article" date="2014" name="Int. J. Syst. Evol. Microbiol.">
        <title>Complete genome sequence of Corynebacterium casei LMG S-19264T (=DSM 44701T), isolated from a smear-ripened cheese.</title>
        <authorList>
            <consortium name="US DOE Joint Genome Institute (JGI-PGF)"/>
            <person name="Walter F."/>
            <person name="Albersmeier A."/>
            <person name="Kalinowski J."/>
            <person name="Ruckert C."/>
        </authorList>
    </citation>
    <scope>NUCLEOTIDE SEQUENCE</scope>
    <source>
        <strain evidence="2">CGMCC 1.12408</strain>
    </source>
</reference>
<feature type="signal peptide" evidence="1">
    <location>
        <begin position="1"/>
        <end position="22"/>
    </location>
</feature>
<dbReference type="AlphaFoldDB" id="A0A916RZI0"/>
<dbReference type="Pfam" id="PF13028">
    <property type="entry name" value="DUF3889"/>
    <property type="match status" value="1"/>
</dbReference>
<comment type="caution">
    <text evidence="2">The sequence shown here is derived from an EMBL/GenBank/DDBJ whole genome shotgun (WGS) entry which is preliminary data.</text>
</comment>
<dbReference type="Gene3D" id="3.10.450.390">
    <property type="entry name" value="Protein of unknown function DUF3889"/>
    <property type="match status" value="1"/>
</dbReference>
<gene>
    <name evidence="2" type="ORF">GCM10008025_21820</name>
</gene>
<name>A0A916RZI0_9BACI</name>
<keyword evidence="1" id="KW-0732">Signal</keyword>
<evidence type="ECO:0000256" key="1">
    <source>
        <dbReference type="SAM" id="SignalP"/>
    </source>
</evidence>
<feature type="chain" id="PRO_5038492880" description="DUF3889 domain-containing protein" evidence="1">
    <location>
        <begin position="23"/>
        <end position="112"/>
    </location>
</feature>
<dbReference type="Proteomes" id="UP000613512">
    <property type="component" value="Unassembled WGS sequence"/>
</dbReference>
<evidence type="ECO:0008006" key="4">
    <source>
        <dbReference type="Google" id="ProtNLM"/>
    </source>
</evidence>
<dbReference type="RefSeq" id="WP_188384698.1">
    <property type="nucleotide sequence ID" value="NZ_BMEY01000010.1"/>
</dbReference>
<organism evidence="2 3">
    <name type="scientific">Ornithinibacillus halotolerans</name>
    <dbReference type="NCBI Taxonomy" id="1274357"/>
    <lineage>
        <taxon>Bacteria</taxon>
        <taxon>Bacillati</taxon>
        <taxon>Bacillota</taxon>
        <taxon>Bacilli</taxon>
        <taxon>Bacillales</taxon>
        <taxon>Bacillaceae</taxon>
        <taxon>Ornithinibacillus</taxon>
    </lineage>
</organism>
<protein>
    <recommendedName>
        <fullName evidence="4">DUF3889 domain-containing protein</fullName>
    </recommendedName>
</protein>
<keyword evidence="3" id="KW-1185">Reference proteome</keyword>
<reference evidence="2" key="2">
    <citation type="submission" date="2020-09" db="EMBL/GenBank/DDBJ databases">
        <authorList>
            <person name="Sun Q."/>
            <person name="Zhou Y."/>
        </authorList>
    </citation>
    <scope>NUCLEOTIDE SEQUENCE</scope>
    <source>
        <strain evidence="2">CGMCC 1.12408</strain>
    </source>
</reference>